<sequence>MGVSITCRKTGRTIDMGAGGFLRLRRKVSELQGGPFHDVYEEVCSWYPGRTAETADEFDARINARIEELLADEDKTKRPDIKIVDFLLQTDVGGRIRYGACKNILKVIGDYDDNILYGYCGRPDCAKFADFKSILQDCVDTKSDMIWS</sequence>
<protein>
    <submittedName>
        <fullName evidence="1">Uncharacterized protein</fullName>
    </submittedName>
</protein>
<dbReference type="EMBL" id="WKPR01000030">
    <property type="protein sequence ID" value="MSB21964.1"/>
    <property type="molecule type" value="Genomic_DNA"/>
</dbReference>
<reference evidence="1 2" key="1">
    <citation type="journal article" date="2019" name="Nat. Med.">
        <title>A library of human gut bacterial isolates paired with longitudinal multiomics data enables mechanistic microbiome research.</title>
        <authorList>
            <person name="Poyet M."/>
            <person name="Groussin M."/>
            <person name="Gibbons S.M."/>
            <person name="Avila-Pacheco J."/>
            <person name="Jiang X."/>
            <person name="Kearney S.M."/>
            <person name="Perrotta A.R."/>
            <person name="Berdy B."/>
            <person name="Zhao S."/>
            <person name="Lieberman T.D."/>
            <person name="Swanson P.K."/>
            <person name="Smith M."/>
            <person name="Roesemann S."/>
            <person name="Alexander J.E."/>
            <person name="Rich S.A."/>
            <person name="Livny J."/>
            <person name="Vlamakis H."/>
            <person name="Clish C."/>
            <person name="Bullock K."/>
            <person name="Deik A."/>
            <person name="Scott J."/>
            <person name="Pierce K.A."/>
            <person name="Xavier R.J."/>
            <person name="Alm E.J."/>
        </authorList>
    </citation>
    <scope>NUCLEOTIDE SEQUENCE [LARGE SCALE GENOMIC DNA]</scope>
    <source>
        <strain evidence="1 2">BIOML-A2</strain>
    </source>
</reference>
<organism evidence="1 2">
    <name type="scientific">Flavonifractor plautii</name>
    <name type="common">Fusobacterium plautii</name>
    <dbReference type="NCBI Taxonomy" id="292800"/>
    <lineage>
        <taxon>Bacteria</taxon>
        <taxon>Bacillati</taxon>
        <taxon>Bacillota</taxon>
        <taxon>Clostridia</taxon>
        <taxon>Eubacteriales</taxon>
        <taxon>Oscillospiraceae</taxon>
        <taxon>Flavonifractor</taxon>
    </lineage>
</organism>
<accession>A0A6I2R5J3</accession>
<dbReference type="AlphaFoldDB" id="A0A6I2R5J3"/>
<evidence type="ECO:0000313" key="2">
    <source>
        <dbReference type="Proteomes" id="UP000434475"/>
    </source>
</evidence>
<dbReference type="Proteomes" id="UP000434475">
    <property type="component" value="Unassembled WGS sequence"/>
</dbReference>
<name>A0A6I2R5J3_FLAPL</name>
<evidence type="ECO:0000313" key="1">
    <source>
        <dbReference type="EMBL" id="MSB21964.1"/>
    </source>
</evidence>
<proteinExistence type="predicted"/>
<comment type="caution">
    <text evidence="1">The sequence shown here is derived from an EMBL/GenBank/DDBJ whole genome shotgun (WGS) entry which is preliminary data.</text>
</comment>
<gene>
    <name evidence="1" type="ORF">GKE97_21025</name>
</gene>
<dbReference type="RefSeq" id="WP_108981891.1">
    <property type="nucleotide sequence ID" value="NZ_JAQLWY010000042.1"/>
</dbReference>